<dbReference type="AlphaFoldDB" id="A0A3D9TMG7"/>
<dbReference type="EMBL" id="QTTY01000043">
    <property type="protein sequence ID" value="REF18329.1"/>
    <property type="molecule type" value="Genomic_DNA"/>
</dbReference>
<reference evidence="2 3" key="1">
    <citation type="submission" date="2018-08" db="EMBL/GenBank/DDBJ databases">
        <title>Freshwater and sediment microbial communities from various areas in North America, analyzing microbe dynamics in response to fracking.</title>
        <authorList>
            <person name="Lamendella R."/>
        </authorList>
    </citation>
    <scope>NUCLEOTIDE SEQUENCE [LARGE SCALE GENOMIC DNA]</scope>
    <source>
        <strain evidence="2 3">DB-1</strain>
    </source>
</reference>
<evidence type="ECO:0000313" key="2">
    <source>
        <dbReference type="EMBL" id="REF18329.1"/>
    </source>
</evidence>
<dbReference type="Proteomes" id="UP000256530">
    <property type="component" value="Unassembled WGS sequence"/>
</dbReference>
<keyword evidence="1" id="KW-0175">Coiled coil</keyword>
<proteinExistence type="predicted"/>
<dbReference type="RefSeq" id="WP_113938578.1">
    <property type="nucleotide sequence ID" value="NZ_QTTY01000043.1"/>
</dbReference>
<accession>A0A3D9TMG7</accession>
<evidence type="ECO:0000256" key="1">
    <source>
        <dbReference type="SAM" id="Coils"/>
    </source>
</evidence>
<dbReference type="InterPro" id="IPR027417">
    <property type="entry name" value="P-loop_NTPase"/>
</dbReference>
<organism evidence="2 3">
    <name type="scientific">Bacillus mycoides</name>
    <dbReference type="NCBI Taxonomy" id="1405"/>
    <lineage>
        <taxon>Bacteria</taxon>
        <taxon>Bacillati</taxon>
        <taxon>Bacillota</taxon>
        <taxon>Bacilli</taxon>
        <taxon>Bacillales</taxon>
        <taxon>Bacillaceae</taxon>
        <taxon>Bacillus</taxon>
        <taxon>Bacillus cereus group</taxon>
    </lineage>
</organism>
<protein>
    <submittedName>
        <fullName evidence="2">Uncharacterized protein YydD (DUF2326 family)</fullName>
    </submittedName>
</protein>
<comment type="caution">
    <text evidence="2">The sequence shown here is derived from an EMBL/GenBank/DDBJ whole genome shotgun (WGS) entry which is preliminary data.</text>
</comment>
<sequence length="559" mass="65943">MYIKKLILSETVPEEKEIRTITFKKGLNVIVDDSGKRGNNVGKTTALKVIDICLGAKDKKYIYTDFETGSINSKLKNYIEDKKVIAELILTNAFSEKNACELNLRVELYNRGKRYINGKSRTQKEVHLDLNRIIFDNNDKNPTFRQLITKFVRIDQKGDNDKFLKYLHSSTSDIDYKNIYSYLFRLINEETNKRILELEKNIADCKNDMRKFKQMHRFNNVSELLQSLEILKGNIIQIEGKLFRIINSDEYRLTEKEIGEIKVYYTKLIDRLDRLNFESEHIKNILYSAKQEVPTVDTALLHNLYDETSKVFKNLNKDFKDLLEFNQQLVENKIRFYENQLVKKNKEIEITSQEIDRIFLENKDVIMLIRENSVEEYNKLQKDLLKYQEEKGRISEVCEVYKGIEDKLKENAEKLEEININDKNIEQKIKQFNVYFTDYSKKISNDNYFLYYNKEGFPVSIGNVDGGLSTGTKKSIISSFDLSYLKFAQENGISVPYFIIHDVLESMDGDSFENMIRIVNSMECQYIVAVLYEKISHYEIIKHEDIRARLSKEDKLFRM</sequence>
<feature type="coiled-coil region" evidence="1">
    <location>
        <begin position="188"/>
        <end position="215"/>
    </location>
</feature>
<dbReference type="Gene3D" id="3.40.50.300">
    <property type="entry name" value="P-loop containing nucleotide triphosphate hydrolases"/>
    <property type="match status" value="2"/>
</dbReference>
<name>A0A3D9TMG7_BACMY</name>
<gene>
    <name evidence="2" type="ORF">DET55_14332</name>
</gene>
<feature type="coiled-coil region" evidence="1">
    <location>
        <begin position="327"/>
        <end position="428"/>
    </location>
</feature>
<evidence type="ECO:0000313" key="3">
    <source>
        <dbReference type="Proteomes" id="UP000256530"/>
    </source>
</evidence>